<dbReference type="EMBL" id="NEXE01000022">
    <property type="protein sequence ID" value="PSN91603.1"/>
    <property type="molecule type" value="Genomic_DNA"/>
</dbReference>
<keyword evidence="1" id="KW-1133">Transmembrane helix</keyword>
<reference evidence="2 3" key="1">
    <citation type="submission" date="2017-04" db="EMBL/GenBank/DDBJ databases">
        <title>Novel microbial lineages endemic to geothermal iron-oxide mats fill important gaps in the evolutionary history of Archaea.</title>
        <authorList>
            <person name="Jay Z.J."/>
            <person name="Beam J.P."/>
            <person name="Dlakic M."/>
            <person name="Rusch D.B."/>
            <person name="Kozubal M.A."/>
            <person name="Inskeep W.P."/>
        </authorList>
    </citation>
    <scope>NUCLEOTIDE SEQUENCE [LARGE SCALE GENOMIC DNA]</scope>
    <source>
        <strain evidence="2">OSP_D</strain>
    </source>
</reference>
<feature type="transmembrane region" description="Helical" evidence="1">
    <location>
        <begin position="259"/>
        <end position="284"/>
    </location>
</feature>
<dbReference type="Proteomes" id="UP000240322">
    <property type="component" value="Unassembled WGS sequence"/>
</dbReference>
<evidence type="ECO:0000313" key="3">
    <source>
        <dbReference type="Proteomes" id="UP000240322"/>
    </source>
</evidence>
<keyword evidence="1" id="KW-0472">Membrane</keyword>
<organism evidence="2 3">
    <name type="scientific">Candidatus Marsarchaeota G2 archaeon OSP_D</name>
    <dbReference type="NCBI Taxonomy" id="1978157"/>
    <lineage>
        <taxon>Archaea</taxon>
        <taxon>Candidatus Marsarchaeota</taxon>
        <taxon>Candidatus Marsarchaeota group 2</taxon>
    </lineage>
</organism>
<sequence>MIGALLTGIFALTPKAQATTDTSSTTISIYLGVPQNLNATYTQRFVYKASANGKPLTQGGYNDSFTLAPGPYSAGPFGVVLNFPFRLDIYSVQVSPNFSEELAVKSPPNTGPLFGNENVYNYSISPYFIISPGAQSYNYTSAKLRIPYYNISVSRLTSFKYSYGDISFNGPVIEQTSFYQPPPTPSGQTIVKNFYVYDAESGLLIYWTNTTLYLLPGNAEVNITSTVYLTQTNLNSINPTGNAQPLPPPTIPKTPSTSFIGSPVFIVLIIIVVALVIVVILAFARKR</sequence>
<comment type="caution">
    <text evidence="2">The sequence shown here is derived from an EMBL/GenBank/DDBJ whole genome shotgun (WGS) entry which is preliminary data.</text>
</comment>
<evidence type="ECO:0000256" key="1">
    <source>
        <dbReference type="SAM" id="Phobius"/>
    </source>
</evidence>
<keyword evidence="1" id="KW-0812">Transmembrane</keyword>
<evidence type="ECO:0000313" key="2">
    <source>
        <dbReference type="EMBL" id="PSN91603.1"/>
    </source>
</evidence>
<gene>
    <name evidence="2" type="ORF">B9Q03_03840</name>
</gene>
<dbReference type="AlphaFoldDB" id="A0A2R6AZ42"/>
<accession>A0A2R6AZ42</accession>
<protein>
    <submittedName>
        <fullName evidence="2">Uncharacterized protein</fullName>
    </submittedName>
</protein>
<proteinExistence type="predicted"/>
<name>A0A2R6AZ42_9ARCH</name>